<proteinExistence type="predicted"/>
<dbReference type="AlphaFoldDB" id="A0A401NHH1"/>
<reference evidence="1 2" key="1">
    <citation type="journal article" date="2018" name="Nat. Ecol. Evol.">
        <title>Shark genomes provide insights into elasmobranch evolution and the origin of vertebrates.</title>
        <authorList>
            <person name="Hara Y"/>
            <person name="Yamaguchi K"/>
            <person name="Onimaru K"/>
            <person name="Kadota M"/>
            <person name="Koyanagi M"/>
            <person name="Keeley SD"/>
            <person name="Tatsumi K"/>
            <person name="Tanaka K"/>
            <person name="Motone F"/>
            <person name="Kageyama Y"/>
            <person name="Nozu R"/>
            <person name="Adachi N"/>
            <person name="Nishimura O"/>
            <person name="Nakagawa R"/>
            <person name="Tanegashima C"/>
            <person name="Kiyatake I"/>
            <person name="Matsumoto R"/>
            <person name="Murakumo K"/>
            <person name="Nishida K"/>
            <person name="Terakita A"/>
            <person name="Kuratani S"/>
            <person name="Sato K"/>
            <person name="Hyodo S Kuraku.S."/>
        </authorList>
    </citation>
    <scope>NUCLEOTIDE SEQUENCE [LARGE SCALE GENOMIC DNA]</scope>
</reference>
<accession>A0A401NHH1</accession>
<gene>
    <name evidence="1" type="ORF">scyTo_0011116</name>
</gene>
<keyword evidence="2" id="KW-1185">Reference proteome</keyword>
<name>A0A401NHH1_SCYTO</name>
<comment type="caution">
    <text evidence="1">The sequence shown here is derived from an EMBL/GenBank/DDBJ whole genome shotgun (WGS) entry which is preliminary data.</text>
</comment>
<dbReference type="Proteomes" id="UP000288216">
    <property type="component" value="Unassembled WGS sequence"/>
</dbReference>
<evidence type="ECO:0000313" key="1">
    <source>
        <dbReference type="EMBL" id="GCB60321.1"/>
    </source>
</evidence>
<organism evidence="1 2">
    <name type="scientific">Scyliorhinus torazame</name>
    <name type="common">Cloudy catshark</name>
    <name type="synonym">Catulus torazame</name>
    <dbReference type="NCBI Taxonomy" id="75743"/>
    <lineage>
        <taxon>Eukaryota</taxon>
        <taxon>Metazoa</taxon>
        <taxon>Chordata</taxon>
        <taxon>Craniata</taxon>
        <taxon>Vertebrata</taxon>
        <taxon>Chondrichthyes</taxon>
        <taxon>Elasmobranchii</taxon>
        <taxon>Galeomorphii</taxon>
        <taxon>Galeoidea</taxon>
        <taxon>Carcharhiniformes</taxon>
        <taxon>Scyliorhinidae</taxon>
        <taxon>Scyliorhinus</taxon>
    </lineage>
</organism>
<dbReference type="EMBL" id="BFAA01004943">
    <property type="protein sequence ID" value="GCB60321.1"/>
    <property type="molecule type" value="Genomic_DNA"/>
</dbReference>
<evidence type="ECO:0000313" key="2">
    <source>
        <dbReference type="Proteomes" id="UP000288216"/>
    </source>
</evidence>
<protein>
    <submittedName>
        <fullName evidence="1">Uncharacterized protein</fullName>
    </submittedName>
</protein>
<sequence>MECSGNLPYLTGVKIDVNFRKLSEDGLLNKLVRFDWKEDSLFFCGWPCFSLFCDSHIDVEVMGSEAELEPRFSDREVSFRSQD</sequence>